<reference evidence="6" key="1">
    <citation type="submission" date="2019-12" db="EMBL/GenBank/DDBJ databases">
        <authorList>
            <person name="zhang j."/>
            <person name="sun C.M."/>
        </authorList>
    </citation>
    <scope>NUCLEOTIDE SEQUENCE</scope>
    <source>
        <strain evidence="6">NS-1</strain>
    </source>
</reference>
<keyword evidence="4" id="KW-0175">Coiled coil</keyword>
<dbReference type="InterPro" id="IPR036390">
    <property type="entry name" value="WH_DNA-bd_sf"/>
</dbReference>
<dbReference type="Pfam" id="PF01047">
    <property type="entry name" value="MarR"/>
    <property type="match status" value="1"/>
</dbReference>
<dbReference type="PANTHER" id="PTHR42756:SF1">
    <property type="entry name" value="TRANSCRIPTIONAL REPRESSOR OF EMRAB OPERON"/>
    <property type="match status" value="1"/>
</dbReference>
<dbReference type="EMBL" id="CP046640">
    <property type="protein sequence ID" value="QTL97403.1"/>
    <property type="molecule type" value="Genomic_DNA"/>
</dbReference>
<feature type="coiled-coil region" evidence="4">
    <location>
        <begin position="3"/>
        <end position="30"/>
    </location>
</feature>
<dbReference type="Gene3D" id="1.10.10.10">
    <property type="entry name" value="Winged helix-like DNA-binding domain superfamily/Winged helix DNA-binding domain"/>
    <property type="match status" value="1"/>
</dbReference>
<name>A0A8A7K6J8_9FIRM</name>
<accession>A0A8A7K6J8</accession>
<evidence type="ECO:0000256" key="4">
    <source>
        <dbReference type="SAM" id="Coils"/>
    </source>
</evidence>
<dbReference type="KEGG" id="ifn:GM661_05085"/>
<dbReference type="InterPro" id="IPR000835">
    <property type="entry name" value="HTH_MarR-typ"/>
</dbReference>
<evidence type="ECO:0000313" key="7">
    <source>
        <dbReference type="Proteomes" id="UP000665020"/>
    </source>
</evidence>
<evidence type="ECO:0000256" key="1">
    <source>
        <dbReference type="ARBA" id="ARBA00023015"/>
    </source>
</evidence>
<dbReference type="GO" id="GO:0003700">
    <property type="term" value="F:DNA-binding transcription factor activity"/>
    <property type="evidence" value="ECO:0007669"/>
    <property type="project" value="InterPro"/>
</dbReference>
<organism evidence="6 7">
    <name type="scientific">Iocasia fonsfrigidae</name>
    <dbReference type="NCBI Taxonomy" id="2682810"/>
    <lineage>
        <taxon>Bacteria</taxon>
        <taxon>Bacillati</taxon>
        <taxon>Bacillota</taxon>
        <taxon>Clostridia</taxon>
        <taxon>Halanaerobiales</taxon>
        <taxon>Halanaerobiaceae</taxon>
        <taxon>Iocasia</taxon>
    </lineage>
</organism>
<feature type="domain" description="HTH marR-type" evidence="5">
    <location>
        <begin position="14"/>
        <end position="146"/>
    </location>
</feature>
<dbReference type="SUPFAM" id="SSF46785">
    <property type="entry name" value="Winged helix' DNA-binding domain"/>
    <property type="match status" value="1"/>
</dbReference>
<dbReference type="GO" id="GO:0003677">
    <property type="term" value="F:DNA binding"/>
    <property type="evidence" value="ECO:0007669"/>
    <property type="project" value="UniProtKB-KW"/>
</dbReference>
<sequence length="151" mass="17868">MERSELNMELKEETVKLDNLLRRINIHLNKYTKTKLSKYSLTFPRFHTLWVISKLEPVNMSQLNKKLMAANSTLTVTVDHLVEEGFVDRCRDKKDRRIVLLKTTQQGKMQLQKLLNERQLFFQKALNEIDIDEQKQAICLLENLLNNLINL</sequence>
<evidence type="ECO:0000256" key="3">
    <source>
        <dbReference type="ARBA" id="ARBA00023163"/>
    </source>
</evidence>
<dbReference type="PROSITE" id="PS50995">
    <property type="entry name" value="HTH_MARR_2"/>
    <property type="match status" value="1"/>
</dbReference>
<dbReference type="InterPro" id="IPR036388">
    <property type="entry name" value="WH-like_DNA-bd_sf"/>
</dbReference>
<proteinExistence type="predicted"/>
<keyword evidence="7" id="KW-1185">Reference proteome</keyword>
<dbReference type="PRINTS" id="PR00598">
    <property type="entry name" value="HTHMARR"/>
</dbReference>
<evidence type="ECO:0000259" key="5">
    <source>
        <dbReference type="PROSITE" id="PS50995"/>
    </source>
</evidence>
<protein>
    <submittedName>
        <fullName evidence="6">MarR family transcriptional regulator</fullName>
    </submittedName>
</protein>
<gene>
    <name evidence="6" type="ORF">GM661_05085</name>
</gene>
<evidence type="ECO:0000313" key="6">
    <source>
        <dbReference type="EMBL" id="QTL97403.1"/>
    </source>
</evidence>
<evidence type="ECO:0000256" key="2">
    <source>
        <dbReference type="ARBA" id="ARBA00023125"/>
    </source>
</evidence>
<dbReference type="PANTHER" id="PTHR42756">
    <property type="entry name" value="TRANSCRIPTIONAL REGULATOR, MARR"/>
    <property type="match status" value="1"/>
</dbReference>
<keyword evidence="1" id="KW-0805">Transcription regulation</keyword>
<dbReference type="AlphaFoldDB" id="A0A8A7K6J8"/>
<keyword evidence="2" id="KW-0238">DNA-binding</keyword>
<keyword evidence="3" id="KW-0804">Transcription</keyword>
<dbReference type="SMART" id="SM00347">
    <property type="entry name" value="HTH_MARR"/>
    <property type="match status" value="1"/>
</dbReference>
<dbReference type="Proteomes" id="UP000665020">
    <property type="component" value="Chromosome"/>
</dbReference>